<dbReference type="EMBL" id="QLMC01000021">
    <property type="protein sequence ID" value="RAJ89864.1"/>
    <property type="molecule type" value="Genomic_DNA"/>
</dbReference>
<proteinExistence type="predicted"/>
<feature type="compositionally biased region" description="Polar residues" evidence="1">
    <location>
        <begin position="1"/>
        <end position="11"/>
    </location>
</feature>
<name>A0A327WIR1_LARAB</name>
<dbReference type="AlphaFoldDB" id="A0A327WIR1"/>
<evidence type="ECO:0000313" key="2">
    <source>
        <dbReference type="EMBL" id="RAJ89864.1"/>
    </source>
</evidence>
<dbReference type="Proteomes" id="UP000248790">
    <property type="component" value="Unassembled WGS sequence"/>
</dbReference>
<keyword evidence="3" id="KW-1185">Reference proteome</keyword>
<comment type="caution">
    <text evidence="2">The sequence shown here is derived from an EMBL/GenBank/DDBJ whole genome shotgun (WGS) entry which is preliminary data.</text>
</comment>
<reference evidence="2 3" key="1">
    <citation type="submission" date="2018-06" db="EMBL/GenBank/DDBJ databases">
        <title>Genomic Encyclopedia of Archaeal and Bacterial Type Strains, Phase II (KMG-II): from individual species to whole genera.</title>
        <authorList>
            <person name="Goeker M."/>
        </authorList>
    </citation>
    <scope>NUCLEOTIDE SEQUENCE [LARGE SCALE GENOMIC DNA]</scope>
    <source>
        <strain evidence="2 3">DSM 21851</strain>
    </source>
</reference>
<organism evidence="2 3">
    <name type="scientific">Larkinella arboricola</name>
    <dbReference type="NCBI Taxonomy" id="643671"/>
    <lineage>
        <taxon>Bacteria</taxon>
        <taxon>Pseudomonadati</taxon>
        <taxon>Bacteroidota</taxon>
        <taxon>Cytophagia</taxon>
        <taxon>Cytophagales</taxon>
        <taxon>Spirosomataceae</taxon>
        <taxon>Larkinella</taxon>
    </lineage>
</organism>
<accession>A0A327WIR1</accession>
<feature type="region of interest" description="Disordered" evidence="1">
    <location>
        <begin position="1"/>
        <end position="22"/>
    </location>
</feature>
<evidence type="ECO:0000256" key="1">
    <source>
        <dbReference type="SAM" id="MobiDB-lite"/>
    </source>
</evidence>
<gene>
    <name evidence="2" type="ORF">LX87_05659</name>
</gene>
<sequence>MLLVSLSTGAQPQPPEQHDDLPIQPLSVYETNLKRYYTTKWQADRKEFETVHKKKWWYYLPNVGWAFGLPTVTLGTSTLAQIDRDKTVMKAKLDGIDAKAHYEYNEALLELRTRYRLLTREREHDRLERQLTDPVENSIMQIHTDAFTDQKITPLEHLQKKREHSRFKLQRHERRNELYHHWLELEQLARYQMPQETLQADEVNPEVKP</sequence>
<protein>
    <submittedName>
        <fullName evidence="2">Uncharacterized protein</fullName>
    </submittedName>
</protein>
<evidence type="ECO:0000313" key="3">
    <source>
        <dbReference type="Proteomes" id="UP000248790"/>
    </source>
</evidence>